<protein>
    <submittedName>
        <fullName evidence="1">SRPBCC family protein</fullName>
    </submittedName>
</protein>
<dbReference type="EMBL" id="JAVRER010000003">
    <property type="protein sequence ID" value="MDT0414483.1"/>
    <property type="molecule type" value="Genomic_DNA"/>
</dbReference>
<evidence type="ECO:0000313" key="2">
    <source>
        <dbReference type="Proteomes" id="UP001183607"/>
    </source>
</evidence>
<dbReference type="AlphaFoldDB" id="A0ABD5DZ87"/>
<accession>A0ABD5DZ87</accession>
<dbReference type="SUPFAM" id="SSF55961">
    <property type="entry name" value="Bet v1-like"/>
    <property type="match status" value="1"/>
</dbReference>
<gene>
    <name evidence="1" type="ORF">RM574_03200</name>
</gene>
<dbReference type="InterPro" id="IPR023393">
    <property type="entry name" value="START-like_dom_sf"/>
</dbReference>
<dbReference type="Proteomes" id="UP001183607">
    <property type="component" value="Unassembled WGS sequence"/>
</dbReference>
<evidence type="ECO:0000313" key="1">
    <source>
        <dbReference type="EMBL" id="MDT0414483.1"/>
    </source>
</evidence>
<proteinExistence type="predicted"/>
<dbReference type="Gene3D" id="3.30.530.20">
    <property type="match status" value="1"/>
</dbReference>
<sequence>MAVRHKLIERPRSEVWAVLADAARYGDWVVGTDRSWSQEGHWPEEGASIGYTVRLCGRTLSGHTSVRRCEAPAILELEVDSGRLGTARIALDVREWGPDTLVVLDEHPLRGPAGLLHNPLADALSQVRNRLMLSRLAKTVAAGSPRAEGTG</sequence>
<name>A0ABD5DZ87_9ACTN</name>
<reference evidence="2" key="1">
    <citation type="submission" date="2023-07" db="EMBL/GenBank/DDBJ databases">
        <title>30 novel species of actinomycetes from the DSMZ collection.</title>
        <authorList>
            <person name="Nouioui I."/>
        </authorList>
    </citation>
    <scope>NUCLEOTIDE SEQUENCE [LARGE SCALE GENOMIC DNA]</scope>
    <source>
        <strain evidence="2">DSM 41982</strain>
    </source>
</reference>
<organism evidence="1 2">
    <name type="scientific">Streptomyces evansiae</name>
    <dbReference type="NCBI Taxonomy" id="3075535"/>
    <lineage>
        <taxon>Bacteria</taxon>
        <taxon>Bacillati</taxon>
        <taxon>Actinomycetota</taxon>
        <taxon>Actinomycetes</taxon>
        <taxon>Kitasatosporales</taxon>
        <taxon>Streptomycetaceae</taxon>
        <taxon>Streptomyces</taxon>
    </lineage>
</organism>
<dbReference type="RefSeq" id="WP_093852965.1">
    <property type="nucleotide sequence ID" value="NZ_JAVRER010000003.1"/>
</dbReference>
<dbReference type="CDD" id="cd07812">
    <property type="entry name" value="SRPBCC"/>
    <property type="match status" value="1"/>
</dbReference>
<comment type="caution">
    <text evidence="1">The sequence shown here is derived from an EMBL/GenBank/DDBJ whole genome shotgun (WGS) entry which is preliminary data.</text>
</comment>